<evidence type="ECO:0000256" key="2">
    <source>
        <dbReference type="ARBA" id="ARBA00022729"/>
    </source>
</evidence>
<keyword evidence="3" id="KW-0574">Periplasm</keyword>
<evidence type="ECO:0000256" key="4">
    <source>
        <dbReference type="SAM" id="SignalP"/>
    </source>
</evidence>
<dbReference type="EMBL" id="FMZV01000011">
    <property type="protein sequence ID" value="SDD84704.1"/>
    <property type="molecule type" value="Genomic_DNA"/>
</dbReference>
<evidence type="ECO:0000256" key="1">
    <source>
        <dbReference type="ARBA" id="ARBA00004418"/>
    </source>
</evidence>
<dbReference type="AlphaFoldDB" id="A0A1G6Y2H5"/>
<dbReference type="OrthoDB" id="7822595at2"/>
<feature type="chain" id="PRO_5011649134" evidence="4">
    <location>
        <begin position="27"/>
        <end position="350"/>
    </location>
</feature>
<name>A0A1G6Y2H5_9RHOB</name>
<sequence>MITFTKSMLKGAVAASAMMAGTMASAETLTMSSWVPPTHFVHTDFLVPFTEKVAEATEGRVTVTILPAPLASPPQHWELARNGVADITWGNFTYEPERFVSMWFAEFPNAGTHAEAQSRALWRTYEAHLAGNAAFEGVKMLAVGMFGGGQLHHGSKTVTAPEDLANVKFRMGGPIQEKLLSSLGAVPVAAPATKAYEMLESGVIDGSLHTMESVVNFRLEDSLEHHTIFPNGFYDATFFVIMNGAKWDGLSDQDKAAIEGIIGEELSAAWGKNFDLQNPAAIEKLGAAGHEIVDASPELIAAVDTIYDTMVADWVDAAKAAGVADPQAMLRFYNDTYKSLAPQSAVPVSQ</sequence>
<dbReference type="GO" id="GO:0055085">
    <property type="term" value="P:transmembrane transport"/>
    <property type="evidence" value="ECO:0007669"/>
    <property type="project" value="InterPro"/>
</dbReference>
<dbReference type="PANTHER" id="PTHR33376:SF15">
    <property type="entry name" value="BLL6794 PROTEIN"/>
    <property type="match status" value="1"/>
</dbReference>
<dbReference type="NCBIfam" id="NF037995">
    <property type="entry name" value="TRAP_S1"/>
    <property type="match status" value="1"/>
</dbReference>
<dbReference type="PANTHER" id="PTHR33376">
    <property type="match status" value="1"/>
</dbReference>
<dbReference type="InterPro" id="IPR038404">
    <property type="entry name" value="TRAP_DctP_sf"/>
</dbReference>
<evidence type="ECO:0000313" key="6">
    <source>
        <dbReference type="Proteomes" id="UP000199628"/>
    </source>
</evidence>
<comment type="subcellular location">
    <subcellularLocation>
        <location evidence="1">Periplasm</location>
    </subcellularLocation>
</comment>
<protein>
    <submittedName>
        <fullName evidence="5">TRAP-type C4-dicarboxylate transport system, substrate-binding protein</fullName>
    </submittedName>
</protein>
<dbReference type="RefSeq" id="WP_093033379.1">
    <property type="nucleotide sequence ID" value="NZ_FMZV01000011.1"/>
</dbReference>
<keyword evidence="6" id="KW-1185">Reference proteome</keyword>
<dbReference type="Proteomes" id="UP000199628">
    <property type="component" value="Unassembled WGS sequence"/>
</dbReference>
<dbReference type="CDD" id="cd13665">
    <property type="entry name" value="PBP2_TRAP_Dctp3_4"/>
    <property type="match status" value="1"/>
</dbReference>
<keyword evidence="2 4" id="KW-0732">Signal</keyword>
<organism evidence="5 6">
    <name type="scientific">Ruegeria marina</name>
    <dbReference type="NCBI Taxonomy" id="639004"/>
    <lineage>
        <taxon>Bacteria</taxon>
        <taxon>Pseudomonadati</taxon>
        <taxon>Pseudomonadota</taxon>
        <taxon>Alphaproteobacteria</taxon>
        <taxon>Rhodobacterales</taxon>
        <taxon>Roseobacteraceae</taxon>
        <taxon>Ruegeria</taxon>
    </lineage>
</organism>
<dbReference type="Pfam" id="PF03480">
    <property type="entry name" value="DctP"/>
    <property type="match status" value="1"/>
</dbReference>
<accession>A0A1G6Y2H5</accession>
<proteinExistence type="predicted"/>
<dbReference type="STRING" id="639004.SAMN04488239_11123"/>
<feature type="signal peptide" evidence="4">
    <location>
        <begin position="1"/>
        <end position="26"/>
    </location>
</feature>
<dbReference type="GO" id="GO:0042597">
    <property type="term" value="C:periplasmic space"/>
    <property type="evidence" value="ECO:0007669"/>
    <property type="project" value="UniProtKB-SubCell"/>
</dbReference>
<evidence type="ECO:0000256" key="3">
    <source>
        <dbReference type="ARBA" id="ARBA00022764"/>
    </source>
</evidence>
<gene>
    <name evidence="5" type="ORF">SAMN04488239_11123</name>
</gene>
<reference evidence="6" key="1">
    <citation type="submission" date="2016-10" db="EMBL/GenBank/DDBJ databases">
        <authorList>
            <person name="Varghese N."/>
            <person name="Submissions S."/>
        </authorList>
    </citation>
    <scope>NUCLEOTIDE SEQUENCE [LARGE SCALE GENOMIC DNA]</scope>
    <source>
        <strain evidence="6">CGMCC 1.9108</strain>
    </source>
</reference>
<dbReference type="Gene3D" id="3.40.190.170">
    <property type="entry name" value="Bacterial extracellular solute-binding protein, family 7"/>
    <property type="match status" value="1"/>
</dbReference>
<dbReference type="InterPro" id="IPR018389">
    <property type="entry name" value="DctP_fam"/>
</dbReference>
<evidence type="ECO:0000313" key="5">
    <source>
        <dbReference type="EMBL" id="SDD84704.1"/>
    </source>
</evidence>